<evidence type="ECO:0000313" key="4">
    <source>
        <dbReference type="Proteomes" id="UP001183226"/>
    </source>
</evidence>
<keyword evidence="2" id="KW-0472">Membrane</keyword>
<evidence type="ECO:0000313" key="3">
    <source>
        <dbReference type="EMBL" id="MDT0301647.1"/>
    </source>
</evidence>
<name>A0ABU2KQU0_9ACTN</name>
<comment type="caution">
    <text evidence="3">The sequence shown here is derived from an EMBL/GenBank/DDBJ whole genome shotgun (WGS) entry which is preliminary data.</text>
</comment>
<keyword evidence="2" id="KW-1133">Transmembrane helix</keyword>
<dbReference type="RefSeq" id="WP_311544090.1">
    <property type="nucleotide sequence ID" value="NZ_JAVREK010000004.1"/>
</dbReference>
<organism evidence="3 4">
    <name type="scientific">Streptomonospora wellingtoniae</name>
    <dbReference type="NCBI Taxonomy" id="3075544"/>
    <lineage>
        <taxon>Bacteria</taxon>
        <taxon>Bacillati</taxon>
        <taxon>Actinomycetota</taxon>
        <taxon>Actinomycetes</taxon>
        <taxon>Streptosporangiales</taxon>
        <taxon>Nocardiopsidaceae</taxon>
        <taxon>Streptomonospora</taxon>
    </lineage>
</organism>
<dbReference type="InterPro" id="IPR021424">
    <property type="entry name" value="PorA"/>
</dbReference>
<protein>
    <submittedName>
        <fullName evidence="3">DUF3068 domain-containing protein</fullName>
    </submittedName>
</protein>
<accession>A0ABU2KQU0</accession>
<proteinExistence type="predicted"/>
<feature type="region of interest" description="Disordered" evidence="1">
    <location>
        <begin position="1"/>
        <end position="36"/>
    </location>
</feature>
<evidence type="ECO:0000256" key="2">
    <source>
        <dbReference type="SAM" id="Phobius"/>
    </source>
</evidence>
<reference evidence="4" key="1">
    <citation type="submission" date="2023-07" db="EMBL/GenBank/DDBJ databases">
        <title>30 novel species of actinomycetes from the DSMZ collection.</title>
        <authorList>
            <person name="Nouioui I."/>
        </authorList>
    </citation>
    <scope>NUCLEOTIDE SEQUENCE [LARGE SCALE GENOMIC DNA]</scope>
    <source>
        <strain evidence="4">DSM 45055</strain>
    </source>
</reference>
<sequence length="359" mass="38289">MSGSAAGAAVAASPGPGPAGAAAGRGPGGRGRGRRASAALARNGRLIAVAAAAFLLTAAPMLRFYVAGELERIPARIDLTMRLSDDSAAYLDTGTWETVRDTEVERTTRVEGGFAPGNPDWTTWGVSTSTAARGTTLSHSHRRVVVDRDTGTAVNCCGEHVDGDRAVRQAGLVLLWPAGGGWREYPFYDADIRAAPPMVLDDRDRVGGLAVRRYVQRFDATQLPDSSRPVPARALGLEEPGTVQANRWLELERTYWVEPVTGRVVDAREVRRETLRPENGGGSRVLLDADLRMAGELVQARVREVEELRTLLEAVRTWLPTGLGAAGGLLCLAAAVRELRARRAAPTAEGGGEVDLKLD</sequence>
<dbReference type="EMBL" id="JAVREK010000004">
    <property type="protein sequence ID" value="MDT0301647.1"/>
    <property type="molecule type" value="Genomic_DNA"/>
</dbReference>
<keyword evidence="4" id="KW-1185">Reference proteome</keyword>
<evidence type="ECO:0000256" key="1">
    <source>
        <dbReference type="SAM" id="MobiDB-lite"/>
    </source>
</evidence>
<feature type="compositionally biased region" description="Low complexity" evidence="1">
    <location>
        <begin position="1"/>
        <end position="22"/>
    </location>
</feature>
<keyword evidence="2" id="KW-0812">Transmembrane</keyword>
<dbReference type="Proteomes" id="UP001183226">
    <property type="component" value="Unassembled WGS sequence"/>
</dbReference>
<feature type="transmembrane region" description="Helical" evidence="2">
    <location>
        <begin position="45"/>
        <end position="66"/>
    </location>
</feature>
<dbReference type="Pfam" id="PF11271">
    <property type="entry name" value="PorA"/>
    <property type="match status" value="1"/>
</dbReference>
<gene>
    <name evidence="3" type="ORF">RM446_05910</name>
</gene>